<name>E6QP29_9ZZZZ</name>
<dbReference type="AlphaFoldDB" id="E6QP29"/>
<dbReference type="Gene3D" id="3.30.390.10">
    <property type="entry name" value="Enolase-like, N-terminal domain"/>
    <property type="match status" value="1"/>
</dbReference>
<dbReference type="SFLD" id="SFLDS00001">
    <property type="entry name" value="Enolase"/>
    <property type="match status" value="1"/>
</dbReference>
<reference evidence="7" key="1">
    <citation type="submission" date="2009-10" db="EMBL/GenBank/DDBJ databases">
        <title>Diversity of trophic interactions inside an arsenic-rich microbial ecosystem.</title>
        <authorList>
            <person name="Bertin P.N."/>
            <person name="Heinrich-Salmeron A."/>
            <person name="Pelletier E."/>
            <person name="Goulhen-Chollet F."/>
            <person name="Arsene-Ploetze F."/>
            <person name="Gallien S."/>
            <person name="Calteau A."/>
            <person name="Vallenet D."/>
            <person name="Casiot C."/>
            <person name="Chane-Woon-Ming B."/>
            <person name="Giloteaux L."/>
            <person name="Barakat M."/>
            <person name="Bonnefoy V."/>
            <person name="Bruneel O."/>
            <person name="Chandler M."/>
            <person name="Cleiss J."/>
            <person name="Duran R."/>
            <person name="Elbaz-Poulichet F."/>
            <person name="Fonknechten N."/>
            <person name="Lauga B."/>
            <person name="Mornico D."/>
            <person name="Ortet P."/>
            <person name="Schaeffer C."/>
            <person name="Siguier P."/>
            <person name="Alexander Thil Smith A."/>
            <person name="Van Dorsselaer A."/>
            <person name="Weissenbach J."/>
            <person name="Medigue C."/>
            <person name="Le Paslier D."/>
        </authorList>
    </citation>
    <scope>NUCLEOTIDE SEQUENCE</scope>
</reference>
<feature type="domain" description="Mandelate racemase/muconate lactonizing enzyme C-terminal" evidence="6">
    <location>
        <begin position="189"/>
        <end position="281"/>
    </location>
</feature>
<dbReference type="SFLD" id="SFLDF00009">
    <property type="entry name" value="o-succinylbenzoate_synthase"/>
    <property type="match status" value="1"/>
</dbReference>
<dbReference type="SUPFAM" id="SSF54826">
    <property type="entry name" value="Enolase N-terminal domain-like"/>
    <property type="match status" value="1"/>
</dbReference>
<dbReference type="GO" id="GO:0046872">
    <property type="term" value="F:metal ion binding"/>
    <property type="evidence" value="ECO:0007669"/>
    <property type="project" value="UniProtKB-KW"/>
</dbReference>
<dbReference type="InterPro" id="IPR013342">
    <property type="entry name" value="Mandelate_racemase_C"/>
</dbReference>
<organism evidence="7">
    <name type="scientific">mine drainage metagenome</name>
    <dbReference type="NCBI Taxonomy" id="410659"/>
    <lineage>
        <taxon>unclassified sequences</taxon>
        <taxon>metagenomes</taxon>
        <taxon>ecological metagenomes</taxon>
    </lineage>
</organism>
<evidence type="ECO:0000259" key="6">
    <source>
        <dbReference type="SMART" id="SM00922"/>
    </source>
</evidence>
<dbReference type="InterPro" id="IPR029065">
    <property type="entry name" value="Enolase_C-like"/>
</dbReference>
<accession>E6QP29</accession>
<dbReference type="CDD" id="cd03317">
    <property type="entry name" value="NAAAR"/>
    <property type="match status" value="1"/>
</dbReference>
<evidence type="ECO:0000256" key="1">
    <source>
        <dbReference type="ARBA" id="ARBA00001968"/>
    </source>
</evidence>
<gene>
    <name evidence="7" type="primary">menC</name>
    <name evidence="7" type="ORF">CARN6_2539</name>
</gene>
<dbReference type="NCBIfam" id="TIGR01928">
    <property type="entry name" value="menC_lowGC_arch"/>
    <property type="match status" value="1"/>
</dbReference>
<dbReference type="PANTHER" id="PTHR48073">
    <property type="entry name" value="O-SUCCINYLBENZOATE SYNTHASE-RELATED"/>
    <property type="match status" value="1"/>
</dbReference>
<dbReference type="GO" id="GO:0009234">
    <property type="term" value="P:menaquinone biosynthetic process"/>
    <property type="evidence" value="ECO:0007669"/>
    <property type="project" value="InterPro"/>
</dbReference>
<dbReference type="SUPFAM" id="SSF51604">
    <property type="entry name" value="Enolase C-terminal domain-like"/>
    <property type="match status" value="1"/>
</dbReference>
<dbReference type="Pfam" id="PF02746">
    <property type="entry name" value="MR_MLE_N"/>
    <property type="match status" value="1"/>
</dbReference>
<dbReference type="Gene3D" id="3.20.20.120">
    <property type="entry name" value="Enolase-like C-terminal domain"/>
    <property type="match status" value="1"/>
</dbReference>
<sequence length="422" mass="47001">MMEFFNSARGVSQVPDEVSSYSCKLSVSGCQLAIYISSYGQRQDGPFMKIDAIYLRELNLPLVRPFQTSFGVTRDRRVVLAEVHSEGLIGWGECTAGEHPHFSEESVDSCWQVMVDEIGPMLAAAAPEHGGQVPRLFSQVRGNRMAKATLENAIWDLEAQRKGISLSKLLGGMREQIPCGVSIGIQPSIEELLAVIEREVAAGYQRIKLKCKPGWDVEVFERVRNRFPSITLSCDANSAYRLRDLDHLVTFEAFDLLMIEQPLWHDDFYYHSMLQKRLNTAICLDESIRNRRDALAAIEMESCQIINIKLGRVGGFSEAIAVHNAAFERGIPVWCGGMLEAGIGRSHNIALSTLENFSLPGDVSASKRYWAEDIIEPEVTVSPTGEITIPDTPGRGYSVKTDLVEQLTVRKQQLRARVPVAV</sequence>
<dbReference type="InterPro" id="IPR029017">
    <property type="entry name" value="Enolase-like_N"/>
</dbReference>
<dbReference type="SFLD" id="SFLDG00180">
    <property type="entry name" value="muconate_cycloisomerase"/>
    <property type="match status" value="1"/>
</dbReference>
<protein>
    <recommendedName>
        <fullName evidence="5">o-succinylbenzoate synthase</fullName>
        <ecNumber evidence="5">4.2.1.113</ecNumber>
    </recommendedName>
</protein>
<dbReference type="GO" id="GO:0016854">
    <property type="term" value="F:racemase and epimerase activity"/>
    <property type="evidence" value="ECO:0007669"/>
    <property type="project" value="UniProtKB-ARBA"/>
</dbReference>
<dbReference type="GO" id="GO:0043748">
    <property type="term" value="F:O-succinylbenzoate synthase activity"/>
    <property type="evidence" value="ECO:0007669"/>
    <property type="project" value="UniProtKB-EC"/>
</dbReference>
<keyword evidence="2" id="KW-0479">Metal-binding</keyword>
<dbReference type="Pfam" id="PF13378">
    <property type="entry name" value="MR_MLE_C"/>
    <property type="match status" value="1"/>
</dbReference>
<dbReference type="PANTHER" id="PTHR48073:SF5">
    <property type="entry name" value="O-SUCCINYLBENZOATE SYNTHASE"/>
    <property type="match status" value="1"/>
</dbReference>
<dbReference type="InterPro" id="IPR013341">
    <property type="entry name" value="Mandelate_racemase_N_dom"/>
</dbReference>
<proteinExistence type="predicted"/>
<dbReference type="EC" id="4.2.1.113" evidence="5"/>
<evidence type="ECO:0000256" key="3">
    <source>
        <dbReference type="ARBA" id="ARBA00022842"/>
    </source>
</evidence>
<dbReference type="InterPro" id="IPR010197">
    <property type="entry name" value="OSBS/NAAAR"/>
</dbReference>
<evidence type="ECO:0000313" key="7">
    <source>
        <dbReference type="EMBL" id="CBI09000.1"/>
    </source>
</evidence>
<evidence type="ECO:0000256" key="4">
    <source>
        <dbReference type="ARBA" id="ARBA00023239"/>
    </source>
</evidence>
<comment type="caution">
    <text evidence="7">The sequence shown here is derived from an EMBL/GenBank/DDBJ whole genome shotgun (WGS) entry which is preliminary data.</text>
</comment>
<dbReference type="SMART" id="SM00922">
    <property type="entry name" value="MR_MLE"/>
    <property type="match status" value="1"/>
</dbReference>
<dbReference type="InterPro" id="IPR036849">
    <property type="entry name" value="Enolase-like_C_sf"/>
</dbReference>
<dbReference type="EMBL" id="CABQ01000304">
    <property type="protein sequence ID" value="CBI09000.1"/>
    <property type="molecule type" value="Genomic_DNA"/>
</dbReference>
<keyword evidence="3" id="KW-0460">Magnesium</keyword>
<comment type="cofactor">
    <cofactor evidence="1">
        <name>a divalent metal cation</name>
        <dbReference type="ChEBI" id="CHEBI:60240"/>
    </cofactor>
</comment>
<keyword evidence="4 7" id="KW-0456">Lyase</keyword>
<evidence type="ECO:0000256" key="5">
    <source>
        <dbReference type="ARBA" id="ARBA00029491"/>
    </source>
</evidence>
<evidence type="ECO:0000256" key="2">
    <source>
        <dbReference type="ARBA" id="ARBA00022723"/>
    </source>
</evidence>